<dbReference type="RefSeq" id="WP_076377631.1">
    <property type="nucleotide sequence ID" value="NZ_FTMG01000018.1"/>
</dbReference>
<evidence type="ECO:0000313" key="5">
    <source>
        <dbReference type="Proteomes" id="UP000548326"/>
    </source>
</evidence>
<dbReference type="SUPFAM" id="SSF46785">
    <property type="entry name" value="Winged helix' DNA-binding domain"/>
    <property type="match status" value="1"/>
</dbReference>
<keyword evidence="3" id="KW-0238">DNA-binding</keyword>
<dbReference type="OrthoDB" id="5295456at2"/>
<organism evidence="3 5">
    <name type="scientific">Mucilaginibacter lappiensis</name>
    <dbReference type="NCBI Taxonomy" id="354630"/>
    <lineage>
        <taxon>Bacteria</taxon>
        <taxon>Pseudomonadati</taxon>
        <taxon>Bacteroidota</taxon>
        <taxon>Sphingobacteriia</taxon>
        <taxon>Sphingobacteriales</taxon>
        <taxon>Sphingobacteriaceae</taxon>
        <taxon>Mucilaginibacter</taxon>
    </lineage>
</organism>
<accession>A0A1N7FJ18</accession>
<feature type="domain" description="HTH marR-type" evidence="1">
    <location>
        <begin position="1"/>
        <end position="141"/>
    </location>
</feature>
<dbReference type="Gene3D" id="1.10.10.10">
    <property type="entry name" value="Winged helix-like DNA-binding domain superfamily/Winged helix DNA-binding domain"/>
    <property type="match status" value="1"/>
</dbReference>
<evidence type="ECO:0000259" key="1">
    <source>
        <dbReference type="PROSITE" id="PS50995"/>
    </source>
</evidence>
<dbReference type="Proteomes" id="UP000541583">
    <property type="component" value="Unassembled WGS sequence"/>
</dbReference>
<dbReference type="AlphaFoldDB" id="A0A1N7FJ18"/>
<proteinExistence type="predicted"/>
<dbReference type="EMBL" id="JACHCB010000018">
    <property type="protein sequence ID" value="MBB6112451.1"/>
    <property type="molecule type" value="Genomic_DNA"/>
</dbReference>
<name>A0A1N7FJ18_9SPHI</name>
<evidence type="ECO:0000313" key="4">
    <source>
        <dbReference type="Proteomes" id="UP000541583"/>
    </source>
</evidence>
<dbReference type="GO" id="GO:0003700">
    <property type="term" value="F:DNA-binding transcription factor activity"/>
    <property type="evidence" value="ECO:0007669"/>
    <property type="project" value="InterPro"/>
</dbReference>
<dbReference type="SMART" id="SM00347">
    <property type="entry name" value="HTH_MARR"/>
    <property type="match status" value="1"/>
</dbReference>
<gene>
    <name evidence="3" type="ORF">HDF22_001130</name>
    <name evidence="2" type="ORF">HDF23_005226</name>
</gene>
<dbReference type="PANTHER" id="PTHR33164:SF57">
    <property type="entry name" value="MARR-FAMILY TRANSCRIPTIONAL REGULATOR"/>
    <property type="match status" value="1"/>
</dbReference>
<protein>
    <submittedName>
        <fullName evidence="3">DNA-binding MarR family transcriptional regulator</fullName>
    </submittedName>
</protein>
<comment type="caution">
    <text evidence="3">The sequence shown here is derived from an EMBL/GenBank/DDBJ whole genome shotgun (WGS) entry which is preliminary data.</text>
</comment>
<dbReference type="Pfam" id="PF01047">
    <property type="entry name" value="MarR"/>
    <property type="match status" value="1"/>
</dbReference>
<dbReference type="PROSITE" id="PS50995">
    <property type="entry name" value="HTH_MARR_2"/>
    <property type="match status" value="1"/>
</dbReference>
<dbReference type="InterPro" id="IPR036390">
    <property type="entry name" value="WH_DNA-bd_sf"/>
</dbReference>
<evidence type="ECO:0000313" key="3">
    <source>
        <dbReference type="EMBL" id="MBB6127024.1"/>
    </source>
</evidence>
<dbReference type="InterPro" id="IPR036388">
    <property type="entry name" value="WH-like_DNA-bd_sf"/>
</dbReference>
<dbReference type="PANTHER" id="PTHR33164">
    <property type="entry name" value="TRANSCRIPTIONAL REGULATOR, MARR FAMILY"/>
    <property type="match status" value="1"/>
</dbReference>
<dbReference type="InterPro" id="IPR000835">
    <property type="entry name" value="HTH_MarR-typ"/>
</dbReference>
<evidence type="ECO:0000313" key="2">
    <source>
        <dbReference type="EMBL" id="MBB6112451.1"/>
    </source>
</evidence>
<dbReference type="GO" id="GO:0003677">
    <property type="term" value="F:DNA binding"/>
    <property type="evidence" value="ECO:0007669"/>
    <property type="project" value="UniProtKB-KW"/>
</dbReference>
<keyword evidence="4" id="KW-1185">Reference proteome</keyword>
<dbReference type="STRING" id="354630.SAMN05421821_11819"/>
<dbReference type="EMBL" id="JACHCA010000003">
    <property type="protein sequence ID" value="MBB6127024.1"/>
    <property type="molecule type" value="Genomic_DNA"/>
</dbReference>
<dbReference type="InterPro" id="IPR039422">
    <property type="entry name" value="MarR/SlyA-like"/>
</dbReference>
<reference evidence="4 5" key="1">
    <citation type="submission" date="2020-08" db="EMBL/GenBank/DDBJ databases">
        <title>Genomic Encyclopedia of Type Strains, Phase IV (KMG-V): Genome sequencing to study the core and pangenomes of soil and plant-associated prokaryotes.</title>
        <authorList>
            <person name="Whitman W."/>
        </authorList>
    </citation>
    <scope>NUCLEOTIDE SEQUENCE [LARGE SCALE GENOMIC DNA]</scope>
    <source>
        <strain evidence="2 4">ANJLi2</strain>
        <strain evidence="3 5">MP601</strain>
    </source>
</reference>
<sequence>MTDINSTLKFIINLAKAQTIVNRRFDAQLSSYGLGFNDFVILYHLSQAPHEKMRRVDLADKVGFTASGITRMLAPMEKIGLVSRESNERDARVSYVVLAPGGKRLLEESVKTAEHVALDIFPKSKTKKIEKLPEILDGIGGLL</sequence>
<dbReference type="GO" id="GO:0006950">
    <property type="term" value="P:response to stress"/>
    <property type="evidence" value="ECO:0007669"/>
    <property type="project" value="TreeGrafter"/>
</dbReference>
<dbReference type="Proteomes" id="UP000548326">
    <property type="component" value="Unassembled WGS sequence"/>
</dbReference>